<dbReference type="SUPFAM" id="SSF51679">
    <property type="entry name" value="Bacterial luciferase-like"/>
    <property type="match status" value="1"/>
</dbReference>
<dbReference type="AlphaFoldDB" id="A0A4Q2JVB7"/>
<evidence type="ECO:0000256" key="2">
    <source>
        <dbReference type="ARBA" id="ARBA00022643"/>
    </source>
</evidence>
<dbReference type="EMBL" id="SDPL01000033">
    <property type="protein sequence ID" value="RXZ50118.1"/>
    <property type="molecule type" value="Genomic_DNA"/>
</dbReference>
<dbReference type="PANTHER" id="PTHR42847">
    <property type="entry name" value="ALKANESULFONATE MONOOXYGENASE"/>
    <property type="match status" value="1"/>
</dbReference>
<keyword evidence="3" id="KW-0560">Oxidoreductase</keyword>
<sequence length="295" mass="32624">MRFGLVILPQYEWPEAGRLWRQAEELGFDHAWTYDHLSWRGLAGERWHATVPTLTAAATVTERIRLGTFVASPNYRHPVPFAKDVATLDQVSGGRLILGLGSGGTGFDAHVLGQSELSVRERYERFREFTEALDRLLRFERGAGEGISYWGDHFSAVAARMVGEPAQEPRMPFLMAANGPRAMRLAARYGSGWVTTGGDVDTDAAWWARIAELASRLDDALAAEERAPDEFDRVLSLDGDARYSMASADAFEDAVGRARELGFTDVVSHRPREHGLYAGSEAVLEEVGSRLASLR</sequence>
<dbReference type="GO" id="GO:0008726">
    <property type="term" value="F:alkanesulfonate monooxygenase activity"/>
    <property type="evidence" value="ECO:0007669"/>
    <property type="project" value="TreeGrafter"/>
</dbReference>
<evidence type="ECO:0000313" key="7">
    <source>
        <dbReference type="Proteomes" id="UP000292881"/>
    </source>
</evidence>
<evidence type="ECO:0000256" key="3">
    <source>
        <dbReference type="ARBA" id="ARBA00023002"/>
    </source>
</evidence>
<name>A0A4Q2JVB7_9MICO</name>
<keyword evidence="4" id="KW-0503">Monooxygenase</keyword>
<dbReference type="Gene3D" id="3.20.20.30">
    <property type="entry name" value="Luciferase-like domain"/>
    <property type="match status" value="1"/>
</dbReference>
<dbReference type="InterPro" id="IPR011251">
    <property type="entry name" value="Luciferase-like_dom"/>
</dbReference>
<dbReference type="RefSeq" id="WP_129233517.1">
    <property type="nucleotide sequence ID" value="NZ_SDPL01000033.1"/>
</dbReference>
<dbReference type="InterPro" id="IPR036661">
    <property type="entry name" value="Luciferase-like_sf"/>
</dbReference>
<dbReference type="Proteomes" id="UP000292881">
    <property type="component" value="Unassembled WGS sequence"/>
</dbReference>
<gene>
    <name evidence="6" type="ORF">ESO86_03580</name>
</gene>
<dbReference type="InterPro" id="IPR050172">
    <property type="entry name" value="SsuD_RutA_monooxygenase"/>
</dbReference>
<keyword evidence="2" id="KW-0288">FMN</keyword>
<evidence type="ECO:0000259" key="5">
    <source>
        <dbReference type="Pfam" id="PF00296"/>
    </source>
</evidence>
<dbReference type="Pfam" id="PF00296">
    <property type="entry name" value="Bac_luciferase"/>
    <property type="match status" value="1"/>
</dbReference>
<evidence type="ECO:0000256" key="1">
    <source>
        <dbReference type="ARBA" id="ARBA00022630"/>
    </source>
</evidence>
<keyword evidence="7" id="KW-1185">Reference proteome</keyword>
<reference evidence="6 7" key="1">
    <citation type="submission" date="2019-01" db="EMBL/GenBank/DDBJ databases">
        <authorList>
            <person name="Li J."/>
        </authorList>
    </citation>
    <scope>NUCLEOTIDE SEQUENCE [LARGE SCALE GENOMIC DNA]</scope>
    <source>
        <strain evidence="6 7">CGMCC 4.7180</strain>
    </source>
</reference>
<evidence type="ECO:0000313" key="6">
    <source>
        <dbReference type="EMBL" id="RXZ50118.1"/>
    </source>
</evidence>
<organism evidence="6 7">
    <name type="scientific">Agromyces binzhouensis</name>
    <dbReference type="NCBI Taxonomy" id="1817495"/>
    <lineage>
        <taxon>Bacteria</taxon>
        <taxon>Bacillati</taxon>
        <taxon>Actinomycetota</taxon>
        <taxon>Actinomycetes</taxon>
        <taxon>Micrococcales</taxon>
        <taxon>Microbacteriaceae</taxon>
        <taxon>Agromyces</taxon>
    </lineage>
</organism>
<proteinExistence type="predicted"/>
<protein>
    <submittedName>
        <fullName evidence="6">LLM class flavin-dependent oxidoreductase</fullName>
    </submittedName>
</protein>
<dbReference type="GO" id="GO:0046306">
    <property type="term" value="P:alkanesulfonate catabolic process"/>
    <property type="evidence" value="ECO:0007669"/>
    <property type="project" value="TreeGrafter"/>
</dbReference>
<evidence type="ECO:0000256" key="4">
    <source>
        <dbReference type="ARBA" id="ARBA00023033"/>
    </source>
</evidence>
<dbReference type="OrthoDB" id="7374740at2"/>
<comment type="caution">
    <text evidence="6">The sequence shown here is derived from an EMBL/GenBank/DDBJ whole genome shotgun (WGS) entry which is preliminary data.</text>
</comment>
<dbReference type="PANTHER" id="PTHR42847:SF4">
    <property type="entry name" value="ALKANESULFONATE MONOOXYGENASE-RELATED"/>
    <property type="match status" value="1"/>
</dbReference>
<feature type="domain" description="Luciferase-like" evidence="5">
    <location>
        <begin position="1"/>
        <end position="236"/>
    </location>
</feature>
<keyword evidence="1" id="KW-0285">Flavoprotein</keyword>
<accession>A0A4Q2JVB7</accession>